<keyword evidence="3" id="KW-0597">Phosphoprotein</keyword>
<dbReference type="InterPro" id="IPR005467">
    <property type="entry name" value="His_kinase_dom"/>
</dbReference>
<evidence type="ECO:0000259" key="10">
    <source>
        <dbReference type="PROSITE" id="PS50109"/>
    </source>
</evidence>
<dbReference type="EMBL" id="JADPKZ010000046">
    <property type="protein sequence ID" value="MBF8378604.1"/>
    <property type="molecule type" value="Genomic_DNA"/>
</dbReference>
<dbReference type="CDD" id="cd00082">
    <property type="entry name" value="HisKA"/>
    <property type="match status" value="1"/>
</dbReference>
<dbReference type="PANTHER" id="PTHR43065">
    <property type="entry name" value="SENSOR HISTIDINE KINASE"/>
    <property type="match status" value="1"/>
</dbReference>
<comment type="catalytic activity">
    <reaction evidence="1">
        <text>ATP + protein L-histidine = ADP + protein N-phospho-L-histidine.</text>
        <dbReference type="EC" id="2.7.13.3"/>
    </reaction>
</comment>
<reference evidence="11 12" key="1">
    <citation type="submission" date="2020-11" db="EMBL/GenBank/DDBJ databases">
        <title>Genomic insight of Alicyclobacillus mali FL 18 reveals a new arsenic-resistant strain, with potential in environmental biotechnology.</title>
        <authorList>
            <person name="Fiorentino G."/>
            <person name="Gallo G."/>
            <person name="Aulitto M."/>
        </authorList>
    </citation>
    <scope>NUCLEOTIDE SEQUENCE [LARGE SCALE GENOMIC DNA]</scope>
    <source>
        <strain evidence="11 12">FL 18</strain>
    </source>
</reference>
<evidence type="ECO:0000256" key="2">
    <source>
        <dbReference type="ARBA" id="ARBA00012438"/>
    </source>
</evidence>
<dbReference type="SMART" id="SM00388">
    <property type="entry name" value="HisKA"/>
    <property type="match status" value="1"/>
</dbReference>
<dbReference type="CDD" id="cd00075">
    <property type="entry name" value="HATPase"/>
    <property type="match status" value="1"/>
</dbReference>
<evidence type="ECO:0000256" key="1">
    <source>
        <dbReference type="ARBA" id="ARBA00000085"/>
    </source>
</evidence>
<evidence type="ECO:0000256" key="8">
    <source>
        <dbReference type="ARBA" id="ARBA00023012"/>
    </source>
</evidence>
<feature type="domain" description="Histidine kinase" evidence="10">
    <location>
        <begin position="211"/>
        <end position="416"/>
    </location>
</feature>
<dbReference type="Gene3D" id="3.30.565.10">
    <property type="entry name" value="Histidine kinase-like ATPase, C-terminal domain"/>
    <property type="match status" value="1"/>
</dbReference>
<evidence type="ECO:0000313" key="11">
    <source>
        <dbReference type="EMBL" id="MBF8378604.1"/>
    </source>
</evidence>
<evidence type="ECO:0000313" key="12">
    <source>
        <dbReference type="Proteomes" id="UP000642910"/>
    </source>
</evidence>
<dbReference type="InterPro" id="IPR004358">
    <property type="entry name" value="Sig_transdc_His_kin-like_C"/>
</dbReference>
<evidence type="ECO:0000256" key="5">
    <source>
        <dbReference type="ARBA" id="ARBA00022741"/>
    </source>
</evidence>
<keyword evidence="6" id="KW-0418">Kinase</keyword>
<dbReference type="InterPro" id="IPR036097">
    <property type="entry name" value="HisK_dim/P_sf"/>
</dbReference>
<accession>A0ABS0F5M4</accession>
<protein>
    <recommendedName>
        <fullName evidence="2">histidine kinase</fullName>
        <ecNumber evidence="2">2.7.13.3</ecNumber>
    </recommendedName>
</protein>
<dbReference type="PRINTS" id="PR00344">
    <property type="entry name" value="BCTRLSENSOR"/>
</dbReference>
<feature type="region of interest" description="Disordered" evidence="9">
    <location>
        <begin position="1"/>
        <end position="34"/>
    </location>
</feature>
<dbReference type="EC" id="2.7.13.3" evidence="2"/>
<dbReference type="PANTHER" id="PTHR43065:SF10">
    <property type="entry name" value="PEROXIDE STRESS-ACTIVATED HISTIDINE KINASE MAK3"/>
    <property type="match status" value="1"/>
</dbReference>
<dbReference type="SMART" id="SM00387">
    <property type="entry name" value="HATPase_c"/>
    <property type="match status" value="1"/>
</dbReference>
<evidence type="ECO:0000256" key="4">
    <source>
        <dbReference type="ARBA" id="ARBA00022679"/>
    </source>
</evidence>
<dbReference type="InterPro" id="IPR003661">
    <property type="entry name" value="HisK_dim/P_dom"/>
</dbReference>
<name>A0ABS0F5M4_9BACL</name>
<sequence>MGSAYAPMASNDNEFRRPDEVSGDTHPPRLRPPHLLVRPSARELSFFEFVRDLAVTHPDPAPFLCLVLDTEGCVMTSAAHGKWETDEVAACLDAASREISAAAAHEIRRSPRAEGGAAAVALVRVDRWLTALTRLPIAVGRARHLAVVRSAADEDPCNLGRLALHLTHAATQAWTTCERTIVQRSQSVIARVRKKLQEFEKVSALAQLCAGIAHEIRNPLTTARGFLQLFAERCDEKDRAYLELTISELDRIRELLEDFMGLCRPDREEVTKADLAEIARSVHRFLLPEASLFDIALELQVPNHPILAAVRPAQIKQVLINLVQNALQACRGQAHAAVSLAVADTEDRVVVHVVDNGCGIEHMDRIFRPFYTTKSTGTGLGLFVCKHIVESHGGSISVRSQVGAGTTVTVEIPKCARRA</sequence>
<proteinExistence type="predicted"/>
<evidence type="ECO:0000256" key="6">
    <source>
        <dbReference type="ARBA" id="ARBA00022777"/>
    </source>
</evidence>
<comment type="caution">
    <text evidence="11">The sequence shown here is derived from an EMBL/GenBank/DDBJ whole genome shotgun (WGS) entry which is preliminary data.</text>
</comment>
<keyword evidence="8" id="KW-0902">Two-component regulatory system</keyword>
<evidence type="ECO:0000256" key="3">
    <source>
        <dbReference type="ARBA" id="ARBA00022553"/>
    </source>
</evidence>
<keyword evidence="12" id="KW-1185">Reference proteome</keyword>
<dbReference type="SUPFAM" id="SSF47384">
    <property type="entry name" value="Homodimeric domain of signal transducing histidine kinase"/>
    <property type="match status" value="1"/>
</dbReference>
<dbReference type="Pfam" id="PF00512">
    <property type="entry name" value="HisKA"/>
    <property type="match status" value="1"/>
</dbReference>
<evidence type="ECO:0000256" key="9">
    <source>
        <dbReference type="SAM" id="MobiDB-lite"/>
    </source>
</evidence>
<dbReference type="Gene3D" id="1.10.287.130">
    <property type="match status" value="1"/>
</dbReference>
<gene>
    <name evidence="11" type="ORF">IW967_12140</name>
</gene>
<dbReference type="Pfam" id="PF02518">
    <property type="entry name" value="HATPase_c"/>
    <property type="match status" value="1"/>
</dbReference>
<evidence type="ECO:0000256" key="7">
    <source>
        <dbReference type="ARBA" id="ARBA00022840"/>
    </source>
</evidence>
<keyword evidence="4" id="KW-0808">Transferase</keyword>
<dbReference type="PROSITE" id="PS50109">
    <property type="entry name" value="HIS_KIN"/>
    <property type="match status" value="1"/>
</dbReference>
<organism evidence="11 12">
    <name type="scientific">Alicyclobacillus mali</name>
    <name type="common">ex Roth et al. 2021</name>
    <dbReference type="NCBI Taxonomy" id="1123961"/>
    <lineage>
        <taxon>Bacteria</taxon>
        <taxon>Bacillati</taxon>
        <taxon>Bacillota</taxon>
        <taxon>Bacilli</taxon>
        <taxon>Bacillales</taxon>
        <taxon>Alicyclobacillaceae</taxon>
        <taxon>Alicyclobacillus</taxon>
    </lineage>
</organism>
<dbReference type="InterPro" id="IPR036890">
    <property type="entry name" value="HATPase_C_sf"/>
</dbReference>
<dbReference type="SUPFAM" id="SSF55874">
    <property type="entry name" value="ATPase domain of HSP90 chaperone/DNA topoisomerase II/histidine kinase"/>
    <property type="match status" value="1"/>
</dbReference>
<keyword evidence="5" id="KW-0547">Nucleotide-binding</keyword>
<dbReference type="RefSeq" id="WP_195868050.1">
    <property type="nucleotide sequence ID" value="NZ_JADPKZ010000046.1"/>
</dbReference>
<keyword evidence="7" id="KW-0067">ATP-binding</keyword>
<dbReference type="Proteomes" id="UP000642910">
    <property type="component" value="Unassembled WGS sequence"/>
</dbReference>
<dbReference type="InterPro" id="IPR003594">
    <property type="entry name" value="HATPase_dom"/>
</dbReference>